<evidence type="ECO:0000313" key="2">
    <source>
        <dbReference type="Proteomes" id="UP000594638"/>
    </source>
</evidence>
<gene>
    <name evidence="1" type="ORF">OLEA9_A062568</name>
</gene>
<accession>A0A8S0PKB4</accession>
<dbReference type="Proteomes" id="UP000594638">
    <property type="component" value="Unassembled WGS sequence"/>
</dbReference>
<sequence length="64" mass="7384">RRDVFTERWGNKRAFPNCWKGDNGLYAVEFTKRGLMGASMEAKRIAQDFEICWKSEAKQLSAAL</sequence>
<dbReference type="OrthoDB" id="66881at2759"/>
<dbReference type="AlphaFoldDB" id="A0A8S0PKB4"/>
<name>A0A8S0PKB4_OLEEU</name>
<keyword evidence="1" id="KW-0560">Oxidoreductase</keyword>
<feature type="non-terminal residue" evidence="1">
    <location>
        <position position="1"/>
    </location>
</feature>
<protein>
    <submittedName>
        <fullName evidence="1">Indole-3-pyruvate monooxygenase YUCCA6-like</fullName>
    </submittedName>
</protein>
<dbReference type="EMBL" id="CACTIH010000091">
    <property type="protein sequence ID" value="CAA2953423.1"/>
    <property type="molecule type" value="Genomic_DNA"/>
</dbReference>
<evidence type="ECO:0000313" key="1">
    <source>
        <dbReference type="EMBL" id="CAA2953423.1"/>
    </source>
</evidence>
<keyword evidence="2" id="KW-1185">Reference proteome</keyword>
<dbReference type="GO" id="GO:0004497">
    <property type="term" value="F:monooxygenase activity"/>
    <property type="evidence" value="ECO:0007669"/>
    <property type="project" value="UniProtKB-KW"/>
</dbReference>
<comment type="caution">
    <text evidence="1">The sequence shown here is derived from an EMBL/GenBank/DDBJ whole genome shotgun (WGS) entry which is preliminary data.</text>
</comment>
<keyword evidence="1" id="KW-0503">Monooxygenase</keyword>
<dbReference type="Gramene" id="OE9A062568T1">
    <property type="protein sequence ID" value="OE9A062568C1"/>
    <property type="gene ID" value="OE9A062568"/>
</dbReference>
<proteinExistence type="predicted"/>
<organism evidence="1 2">
    <name type="scientific">Olea europaea subsp. europaea</name>
    <dbReference type="NCBI Taxonomy" id="158383"/>
    <lineage>
        <taxon>Eukaryota</taxon>
        <taxon>Viridiplantae</taxon>
        <taxon>Streptophyta</taxon>
        <taxon>Embryophyta</taxon>
        <taxon>Tracheophyta</taxon>
        <taxon>Spermatophyta</taxon>
        <taxon>Magnoliopsida</taxon>
        <taxon>eudicotyledons</taxon>
        <taxon>Gunneridae</taxon>
        <taxon>Pentapetalae</taxon>
        <taxon>asterids</taxon>
        <taxon>lamiids</taxon>
        <taxon>Lamiales</taxon>
        <taxon>Oleaceae</taxon>
        <taxon>Oleeae</taxon>
        <taxon>Olea</taxon>
    </lineage>
</organism>
<feature type="non-terminal residue" evidence="1">
    <location>
        <position position="64"/>
    </location>
</feature>
<reference evidence="1 2" key="1">
    <citation type="submission" date="2019-12" db="EMBL/GenBank/DDBJ databases">
        <authorList>
            <person name="Alioto T."/>
            <person name="Alioto T."/>
            <person name="Gomez Garrido J."/>
        </authorList>
    </citation>
    <scope>NUCLEOTIDE SEQUENCE [LARGE SCALE GENOMIC DNA]</scope>
</reference>